<organism evidence="1 2">
    <name type="scientific">Phytophthora palmivora</name>
    <dbReference type="NCBI Taxonomy" id="4796"/>
    <lineage>
        <taxon>Eukaryota</taxon>
        <taxon>Sar</taxon>
        <taxon>Stramenopiles</taxon>
        <taxon>Oomycota</taxon>
        <taxon>Peronosporomycetes</taxon>
        <taxon>Peronosporales</taxon>
        <taxon>Peronosporaceae</taxon>
        <taxon>Phytophthora</taxon>
    </lineage>
</organism>
<accession>A0A2P4YMP5</accession>
<evidence type="ECO:0000313" key="1">
    <source>
        <dbReference type="EMBL" id="POM79068.1"/>
    </source>
</evidence>
<keyword evidence="2" id="KW-1185">Reference proteome</keyword>
<sequence>MLKIWRILRKDGWTSKPPRRSSLDTRYRYVKPGQDPDGVEGQDYFLGEDALVMYYSSLNDPAIRVEGGIVTVLVSKPLWRLGNWTVT</sequence>
<protein>
    <submittedName>
        <fullName evidence="1">Uncharacterized protein</fullName>
    </submittedName>
</protein>
<dbReference type="PANTHER" id="PTHR37069">
    <property type="entry name" value="DDE_TNP_1_7 DOMAIN-CONTAINING PROTEIN"/>
    <property type="match status" value="1"/>
</dbReference>
<proteinExistence type="predicted"/>
<dbReference type="Proteomes" id="UP000237271">
    <property type="component" value="Unassembled WGS sequence"/>
</dbReference>
<dbReference type="AlphaFoldDB" id="A0A2P4YMP5"/>
<name>A0A2P4YMP5_9STRA</name>
<comment type="caution">
    <text evidence="1">The sequence shown here is derived from an EMBL/GenBank/DDBJ whole genome shotgun (WGS) entry which is preliminary data.</text>
</comment>
<evidence type="ECO:0000313" key="2">
    <source>
        <dbReference type="Proteomes" id="UP000237271"/>
    </source>
</evidence>
<gene>
    <name evidence="1" type="ORF">PHPALM_3331</name>
</gene>
<dbReference type="EMBL" id="NCKW01001846">
    <property type="protein sequence ID" value="POM79068.1"/>
    <property type="molecule type" value="Genomic_DNA"/>
</dbReference>
<reference evidence="1 2" key="1">
    <citation type="journal article" date="2017" name="Genome Biol. Evol.">
        <title>Phytophthora megakarya and P. palmivora, closely related causal agents of cacao black pod rot, underwent increases in genome sizes and gene numbers by different mechanisms.</title>
        <authorList>
            <person name="Ali S.S."/>
            <person name="Shao J."/>
            <person name="Lary D.J."/>
            <person name="Kronmiller B."/>
            <person name="Shen D."/>
            <person name="Strem M.D."/>
            <person name="Amoako-Attah I."/>
            <person name="Akrofi A.Y."/>
            <person name="Begoude B.A."/>
            <person name="Ten Hoopen G.M."/>
            <person name="Coulibaly K."/>
            <person name="Kebe B.I."/>
            <person name="Melnick R.L."/>
            <person name="Guiltinan M.J."/>
            <person name="Tyler B.M."/>
            <person name="Meinhardt L.W."/>
            <person name="Bailey B.A."/>
        </authorList>
    </citation>
    <scope>NUCLEOTIDE SEQUENCE [LARGE SCALE GENOMIC DNA]</scope>
    <source>
        <strain evidence="2">sbr112.9</strain>
    </source>
</reference>
<dbReference type="PANTHER" id="PTHR37069:SF2">
    <property type="entry name" value="PIGGYBAC TRANSPOSABLE ELEMENT-DERIVED PROTEIN DOMAIN-CONTAINING PROTEIN"/>
    <property type="match status" value="1"/>
</dbReference>
<dbReference type="OrthoDB" id="110395at2759"/>